<proteinExistence type="inferred from homology"/>
<reference evidence="8" key="1">
    <citation type="submission" date="2025-08" db="UniProtKB">
        <authorList>
            <consortium name="RefSeq"/>
        </authorList>
    </citation>
    <scope>IDENTIFICATION</scope>
</reference>
<feature type="compositionally biased region" description="Acidic residues" evidence="6">
    <location>
        <begin position="1150"/>
        <end position="1161"/>
    </location>
</feature>
<keyword evidence="5" id="KW-0175">Coiled coil</keyword>
<dbReference type="CDD" id="cd13397">
    <property type="entry name" value="ASKHA_NBD_actin_Arp-T1-3"/>
    <property type="match status" value="1"/>
</dbReference>
<gene>
    <name evidence="8" type="primary">LOC122130288</name>
</gene>
<dbReference type="OrthoDB" id="10004999at2759"/>
<sequence>MSNPATAIQRSSSSIPLPADHVLNSGAVIFPGAFDQQGCPLVLFPAETQNKLCDLTKEDINGFINYFLRLHNESQEKESLVSVVVDLRQATLSTTRGIADSLQLLELHKRTVHTLYVVQPKKKDVLKLLLKVLVPGNSKRYISAPFKRVFLKEVFELHNFIDRSQLTPSLGGYLIYSHGSWATFIKEIDCFVKEFLSVVQKLPSCIATLQTISHQPVPSGLDELKEFCSVNEARFQQLRCDLGLDELLRHCESVVEKLRYPENDPCYQAMAGTSIFTHTAYDMLLNYSRITAAVEKVELLWQQAFSKAHLLLRVLQLQREAQQITEQMGALRKEKLQPYRIEIAKDGSTANSLKLEFETCIYTPAMALVRRAEDVIHTLLEMLPQGEVQPREQWAEELDLLKERFYSTVQLPYQTLRVVSDFYHYYEKVKSWYNLVLCENFLQDLLWGGNCEGFSSLHHSHEPICGVPVWRQAVYEFLRKNPSPEMSEVVQLAHLANVIPETTLQQSGKQLSHRCMTLRKLLTSPGAVPLNDLQLALQWQYEFLRGNNKGSDWILKGGASSLSSEPAFTSGVDLEPTAPTVESLDSLRKWESGKEVVLHHTSLLPPNTGAACAPVSGKPPSLSSFDSGFDGAGGSHLETGNGREALDGLLRLPGAPDPSRPKPPQPQIHEESISSISDSEDHQKVEFGTSDSPSPASIQIIPKITLDSLNFEIKVKRSATLPKNPWLSLPVEDLENSYTVTITPNKHSRLGDPRSDSASEQSPRSDASSRSRDQPTQTEVLTSRRSTDANFRELSALDSFDSAELSPVRGVLSSTITEPSDRHSYMTEGVPTLLWDSYDFHNLRQETCDGLSNSSEVSLSDWALREQEGLKEVEEILDRAEGILKEEESVLAQEEMLDVLVEAESPHNQWPLWESEEQFSAMSSCELEESGVIGLENASLHAEQDGYQSSDGSEREMTAFRLQLDDGRRLVDSDLEGAQSSRSGLLQELQGLHDLEERILEENVKIHELRRHEEVEEPLVEKNQGGDQSSRSSTDRKRFLKELEKEKREVERMERSLHKEMEKDKHKVKKCLSRARRVVTCSVMERTSTLENLDDSLCEKTKSNSQGQGHNLEKLTEPGTVVDDSNTDGSLRSIQSSPQNNVPSGPPDTCETEVDPEDETNLSEGNEVDSSNCLEHADQNAPESLKDVLGREPHLDGDSSEESDKGKELVVFIAIENESNVIDDEVVKGGESEVPDSPPDIDAFDPGGSAENAPLPKPRKTLSVDYSSALNKSEEQVDANTFEEGPSSFPLEPTPIITPPQPKARTCQLSTNHLIHPDVMKHSSNNNNNNPTSEHQTAVSCNDTEPSCREADVQDDPLNALVPDLENHSTEHSDDVTEHSDDVSEPSSRVEHVEGVRVSCGLVEEVTSEDGGSNGFQSCSLSFYPISSTPVSQLVDLHTREMSHFKTPIILDTGSGLMKAGFSDQDLPTTIFPTVIGVPKYEEVMNGRFERETYIGHDAQHMRGVLALKYPMKNGIIRNWDDMEMIWSHTFQQLNVDPEDHPVMLTEAALNPKENRQRMVELMFEAFSVPLTYVAMQAVLALYAAGRTTGVVFDSGDGVSHSVPVFEGYCLPHAVQRFTLAGIDVTLHLKKLLQEQGVSMCTSAEQEIVRDMKERHCCVALDYEAELAREGASSSPVYYTLPDGQIVRLTKERFRAPEILFKPELIGRDHYGIHESIFKSILHSDIDLRKSFVGNIVLSGGNTLLAGLPERLQSELKKMVPPDLAECVRVMSPKDRDFSVWSGGAVLSNLSAFSSAWISQDEYEEYGPQIVFRKCF</sequence>
<dbReference type="InterPro" id="IPR020902">
    <property type="entry name" value="Actin/actin-like_CS"/>
</dbReference>
<dbReference type="FunFam" id="3.30.420.40:FF:000058">
    <property type="entry name" value="Putative actin-related protein 5"/>
    <property type="match status" value="1"/>
</dbReference>
<dbReference type="InterPro" id="IPR004000">
    <property type="entry name" value="Actin"/>
</dbReference>
<evidence type="ECO:0000256" key="3">
    <source>
        <dbReference type="ARBA" id="ARBA00023212"/>
    </source>
</evidence>
<comment type="subcellular location">
    <subcellularLocation>
        <location evidence="1">Cytoplasm</location>
        <location evidence="1">Cytoskeleton</location>
    </subcellularLocation>
</comment>
<dbReference type="GeneID" id="122130288"/>
<keyword evidence="3" id="KW-0963">Cytoplasm</keyword>
<feature type="region of interest" description="Disordered" evidence="6">
    <location>
        <begin position="1278"/>
        <end position="1298"/>
    </location>
</feature>
<feature type="coiled-coil region" evidence="5">
    <location>
        <begin position="307"/>
        <end position="334"/>
    </location>
</feature>
<evidence type="ECO:0000313" key="7">
    <source>
        <dbReference type="Proteomes" id="UP000515152"/>
    </source>
</evidence>
<dbReference type="FunFam" id="3.90.640.10:FF:000007">
    <property type="entry name" value="Actin like 7B"/>
    <property type="match status" value="1"/>
</dbReference>
<keyword evidence="7" id="KW-1185">Reference proteome</keyword>
<dbReference type="RefSeq" id="XP_042560903.1">
    <property type="nucleotide sequence ID" value="XM_042704969.1"/>
</dbReference>
<dbReference type="Pfam" id="PF00022">
    <property type="entry name" value="Actin"/>
    <property type="match status" value="1"/>
</dbReference>
<dbReference type="Proteomes" id="UP000515152">
    <property type="component" value="Unplaced"/>
</dbReference>
<dbReference type="FunFam" id="3.30.420.40:FF:000050">
    <property type="entry name" value="Actin, alpha skeletal muscle"/>
    <property type="match status" value="1"/>
</dbReference>
<protein>
    <submittedName>
        <fullName evidence="8">Uncharacterized protein LOC122130288 isoform X1</fullName>
    </submittedName>
</protein>
<dbReference type="GO" id="GO:0005856">
    <property type="term" value="C:cytoskeleton"/>
    <property type="evidence" value="ECO:0007669"/>
    <property type="project" value="UniProtKB-SubCell"/>
</dbReference>
<evidence type="ECO:0000256" key="4">
    <source>
        <dbReference type="RuleBase" id="RU000487"/>
    </source>
</evidence>
<evidence type="ECO:0000256" key="6">
    <source>
        <dbReference type="SAM" id="MobiDB-lite"/>
    </source>
</evidence>
<comment type="similarity">
    <text evidence="2 4">Belongs to the actin family.</text>
</comment>
<evidence type="ECO:0000256" key="1">
    <source>
        <dbReference type="ARBA" id="ARBA00004245"/>
    </source>
</evidence>
<evidence type="ECO:0000256" key="5">
    <source>
        <dbReference type="SAM" id="Coils"/>
    </source>
</evidence>
<feature type="compositionally biased region" description="Basic and acidic residues" evidence="6">
    <location>
        <begin position="1365"/>
        <end position="1392"/>
    </location>
</feature>
<dbReference type="PANTHER" id="PTHR11937">
    <property type="entry name" value="ACTIN"/>
    <property type="match status" value="1"/>
</dbReference>
<feature type="compositionally biased region" description="Basic and acidic residues" evidence="6">
    <location>
        <begin position="1033"/>
        <end position="1065"/>
    </location>
</feature>
<feature type="compositionally biased region" description="Pro residues" evidence="6">
    <location>
        <begin position="655"/>
        <end position="666"/>
    </location>
</feature>
<feature type="compositionally biased region" description="Polar residues" evidence="6">
    <location>
        <begin position="1331"/>
        <end position="1345"/>
    </location>
</feature>
<dbReference type="SMART" id="SM00268">
    <property type="entry name" value="ACTIN"/>
    <property type="match status" value="1"/>
</dbReference>
<evidence type="ECO:0000256" key="2">
    <source>
        <dbReference type="ARBA" id="ARBA00006752"/>
    </source>
</evidence>
<feature type="region of interest" description="Disordered" evidence="6">
    <location>
        <begin position="742"/>
        <end position="787"/>
    </location>
</feature>
<feature type="region of interest" description="Disordered" evidence="6">
    <location>
        <begin position="1318"/>
        <end position="1392"/>
    </location>
</feature>
<evidence type="ECO:0000313" key="8">
    <source>
        <dbReference type="RefSeq" id="XP_042560903.1"/>
    </source>
</evidence>
<feature type="compositionally biased region" description="Polar residues" evidence="6">
    <location>
        <begin position="1123"/>
        <end position="1143"/>
    </location>
</feature>
<feature type="region of interest" description="Disordered" evidence="6">
    <location>
        <begin position="1228"/>
        <end position="1260"/>
    </location>
</feature>
<dbReference type="KEGG" id="char:122130288"/>
<feature type="region of interest" description="Disordered" evidence="6">
    <location>
        <begin position="610"/>
        <end position="697"/>
    </location>
</feature>
<dbReference type="PROSITE" id="PS01132">
    <property type="entry name" value="ACTINS_ACT_LIKE"/>
    <property type="match status" value="1"/>
</dbReference>
<accession>A0A8M1KF29</accession>
<feature type="compositionally biased region" description="Polar residues" evidence="6">
    <location>
        <begin position="1162"/>
        <end position="1173"/>
    </location>
</feature>
<organism evidence="7 8">
    <name type="scientific">Clupea harengus</name>
    <name type="common">Atlantic herring</name>
    <dbReference type="NCBI Taxonomy" id="7950"/>
    <lineage>
        <taxon>Eukaryota</taxon>
        <taxon>Metazoa</taxon>
        <taxon>Chordata</taxon>
        <taxon>Craniata</taxon>
        <taxon>Vertebrata</taxon>
        <taxon>Euteleostomi</taxon>
        <taxon>Actinopterygii</taxon>
        <taxon>Neopterygii</taxon>
        <taxon>Teleostei</taxon>
        <taxon>Clupei</taxon>
        <taxon>Clupeiformes</taxon>
        <taxon>Clupeoidei</taxon>
        <taxon>Clupeidae</taxon>
        <taxon>Clupea</taxon>
    </lineage>
</organism>
<feature type="region of interest" description="Disordered" evidence="6">
    <location>
        <begin position="1015"/>
        <end position="1069"/>
    </location>
</feature>
<name>A0A8M1KF29_CLUHA</name>
<feature type="region of interest" description="Disordered" evidence="6">
    <location>
        <begin position="1101"/>
        <end position="1173"/>
    </location>
</feature>
<keyword evidence="3" id="KW-0206">Cytoskeleton</keyword>